<evidence type="ECO:0000256" key="2">
    <source>
        <dbReference type="ARBA" id="ARBA00022723"/>
    </source>
</evidence>
<dbReference type="Gene3D" id="3.40.50.10310">
    <property type="entry name" value="Creatininase"/>
    <property type="match status" value="1"/>
</dbReference>
<proteinExistence type="inferred from homology"/>
<dbReference type="PANTHER" id="PTHR35005">
    <property type="entry name" value="3-DEHYDRO-SCYLLO-INOSOSE HYDROLASE"/>
    <property type="match status" value="1"/>
</dbReference>
<dbReference type="OrthoDB" id="9801445at2"/>
<keyword evidence="3 6" id="KW-0378">Hydrolase</keyword>
<organism evidence="6 7">
    <name type="scientific">Chelatococcus asaccharovorans</name>
    <dbReference type="NCBI Taxonomy" id="28210"/>
    <lineage>
        <taxon>Bacteria</taxon>
        <taxon>Pseudomonadati</taxon>
        <taxon>Pseudomonadota</taxon>
        <taxon>Alphaproteobacteria</taxon>
        <taxon>Hyphomicrobiales</taxon>
        <taxon>Chelatococcaceae</taxon>
        <taxon>Chelatococcus</taxon>
    </lineage>
</organism>
<evidence type="ECO:0000256" key="3">
    <source>
        <dbReference type="ARBA" id="ARBA00022801"/>
    </source>
</evidence>
<comment type="cofactor">
    <cofactor evidence="1">
        <name>Zn(2+)</name>
        <dbReference type="ChEBI" id="CHEBI:29105"/>
    </cofactor>
</comment>
<dbReference type="PANTHER" id="PTHR35005:SF1">
    <property type="entry name" value="2-AMINO-5-FORMYLAMINO-6-RIBOSYLAMINOPYRIMIDIN-4(3H)-ONE 5'-MONOPHOSPHATE DEFORMYLASE"/>
    <property type="match status" value="1"/>
</dbReference>
<comment type="similarity">
    <text evidence="5">Belongs to the creatininase superfamily.</text>
</comment>
<evidence type="ECO:0000256" key="5">
    <source>
        <dbReference type="ARBA" id="ARBA00024029"/>
    </source>
</evidence>
<name>A0A2V3TZF8_9HYPH</name>
<dbReference type="AlphaFoldDB" id="A0A2V3TZF8"/>
<dbReference type="SUPFAM" id="SSF102215">
    <property type="entry name" value="Creatininase"/>
    <property type="match status" value="1"/>
</dbReference>
<dbReference type="Proteomes" id="UP000248021">
    <property type="component" value="Unassembled WGS sequence"/>
</dbReference>
<dbReference type="InterPro" id="IPR003785">
    <property type="entry name" value="Creatininase/forma_Hydrolase"/>
</dbReference>
<dbReference type="EMBL" id="QJJK01000010">
    <property type="protein sequence ID" value="PXW55271.1"/>
    <property type="molecule type" value="Genomic_DNA"/>
</dbReference>
<evidence type="ECO:0000256" key="4">
    <source>
        <dbReference type="ARBA" id="ARBA00022833"/>
    </source>
</evidence>
<dbReference type="GO" id="GO:0009231">
    <property type="term" value="P:riboflavin biosynthetic process"/>
    <property type="evidence" value="ECO:0007669"/>
    <property type="project" value="TreeGrafter"/>
</dbReference>
<reference evidence="6 7" key="1">
    <citation type="submission" date="2018-05" db="EMBL/GenBank/DDBJ databases">
        <title>Genomic Encyclopedia of Type Strains, Phase IV (KMG-IV): sequencing the most valuable type-strain genomes for metagenomic binning, comparative biology and taxonomic classification.</title>
        <authorList>
            <person name="Goeker M."/>
        </authorList>
    </citation>
    <scope>NUCLEOTIDE SEQUENCE [LARGE SCALE GENOMIC DNA]</scope>
    <source>
        <strain evidence="6 7">DSM 6462</strain>
    </source>
</reference>
<dbReference type="RefSeq" id="WP_110376860.1">
    <property type="nucleotide sequence ID" value="NZ_CAKNFM010000004.1"/>
</dbReference>
<evidence type="ECO:0000313" key="7">
    <source>
        <dbReference type="Proteomes" id="UP000248021"/>
    </source>
</evidence>
<keyword evidence="7" id="KW-1185">Reference proteome</keyword>
<evidence type="ECO:0000256" key="1">
    <source>
        <dbReference type="ARBA" id="ARBA00001947"/>
    </source>
</evidence>
<dbReference type="GO" id="GO:0016811">
    <property type="term" value="F:hydrolase activity, acting on carbon-nitrogen (but not peptide) bonds, in linear amides"/>
    <property type="evidence" value="ECO:0007669"/>
    <property type="project" value="TreeGrafter"/>
</dbReference>
<sequence length="258" mass="28256">MTKKGVWLEDLTWPEAKAWFDRDAVVIIPIGAASKEHGHALPLCTDYILARDITDRVLQEIPVVAAPVVNIAYFPAFRRFPGSQHISPATFAALLDEILSGFYDHGVRNMLIYNTGVSTEGTVENTVREFYARTSVRVGVAHILSLGLSAHSLLKQKLGGHACELETSMILELDEKRVYMDKLVTDYGNMLDQPKSAFYFPAIFGRDPNSGRDYTATGVRGDATLASKEKGTAIVSAIVDDIVNGIKAHYPDALAKSS</sequence>
<evidence type="ECO:0000313" key="6">
    <source>
        <dbReference type="EMBL" id="PXW55271.1"/>
    </source>
</evidence>
<protein>
    <submittedName>
        <fullName evidence="6">Creatinine amidohydrolase/Fe(II)-dependent formamide hydrolase-like protein</fullName>
    </submittedName>
</protein>
<accession>A0A2V3TZF8</accession>
<dbReference type="GO" id="GO:0046872">
    <property type="term" value="F:metal ion binding"/>
    <property type="evidence" value="ECO:0007669"/>
    <property type="project" value="UniProtKB-KW"/>
</dbReference>
<dbReference type="InterPro" id="IPR024087">
    <property type="entry name" value="Creatininase-like_sf"/>
</dbReference>
<dbReference type="Pfam" id="PF02633">
    <property type="entry name" value="Creatininase"/>
    <property type="match status" value="1"/>
</dbReference>
<gene>
    <name evidence="6" type="ORF">C7450_110210</name>
</gene>
<comment type="caution">
    <text evidence="6">The sequence shown here is derived from an EMBL/GenBank/DDBJ whole genome shotgun (WGS) entry which is preliminary data.</text>
</comment>
<keyword evidence="4" id="KW-0862">Zinc</keyword>
<keyword evidence="2" id="KW-0479">Metal-binding</keyword>